<name>A0A2P2JEZ1_RHIMU</name>
<dbReference type="AlphaFoldDB" id="A0A2P2JEZ1"/>
<dbReference type="Gene3D" id="3.40.50.12370">
    <property type="match status" value="1"/>
</dbReference>
<dbReference type="PANTHER" id="PTHR36081">
    <property type="entry name" value="CELL WALL INTEGRITY/STRESS RESPONSE COMPONENT"/>
    <property type="match status" value="1"/>
</dbReference>
<dbReference type="PANTHER" id="PTHR36081:SF1">
    <property type="entry name" value="CELL WALL INTEGRITY_STRESS RESPONSE COMPONENT"/>
    <property type="match status" value="1"/>
</dbReference>
<dbReference type="SUPFAM" id="SSF52402">
    <property type="entry name" value="Adenine nucleotide alpha hydrolases-like"/>
    <property type="match status" value="1"/>
</dbReference>
<evidence type="ECO:0000313" key="1">
    <source>
        <dbReference type="EMBL" id="MBW92022.1"/>
    </source>
</evidence>
<reference evidence="1" key="1">
    <citation type="submission" date="2018-02" db="EMBL/GenBank/DDBJ databases">
        <title>Rhizophora mucronata_Transcriptome.</title>
        <authorList>
            <person name="Meera S.P."/>
            <person name="Sreeshan A."/>
            <person name="Augustine A."/>
        </authorList>
    </citation>
    <scope>NUCLEOTIDE SEQUENCE</scope>
    <source>
        <tissue evidence="1">Leaf</tissue>
    </source>
</reference>
<proteinExistence type="predicted"/>
<sequence length="230" mass="24765">MALSHCLIAVPVDSSSIIHPPETKTCFLKSSTSSSTSLSPSVATITAAQSPVSLALFPSSLRVPKARELSVSPKLLRIGHKVKAQPQESEVSLPADAFTQFSHLLLPVTDRNPYLSEGTRQAVATTTALAKKYGADITVVVIDESQKESLPEHETQVSSIRWHLSEGGFQEFTLLERLGEGNRPTAIIGEVADDLNLDLVVISMEAIHSKHVDANLLAEFIPCPVLLLPL</sequence>
<accession>A0A2P2JEZ1</accession>
<protein>
    <submittedName>
        <fullName evidence="1">Uncharacterized protein LOC107476272</fullName>
    </submittedName>
</protein>
<dbReference type="EMBL" id="GGEC01011539">
    <property type="protein sequence ID" value="MBW92022.1"/>
    <property type="molecule type" value="Transcribed_RNA"/>
</dbReference>
<organism evidence="1">
    <name type="scientific">Rhizophora mucronata</name>
    <name type="common">Asiatic mangrove</name>
    <dbReference type="NCBI Taxonomy" id="61149"/>
    <lineage>
        <taxon>Eukaryota</taxon>
        <taxon>Viridiplantae</taxon>
        <taxon>Streptophyta</taxon>
        <taxon>Embryophyta</taxon>
        <taxon>Tracheophyta</taxon>
        <taxon>Spermatophyta</taxon>
        <taxon>Magnoliopsida</taxon>
        <taxon>eudicotyledons</taxon>
        <taxon>Gunneridae</taxon>
        <taxon>Pentapetalae</taxon>
        <taxon>rosids</taxon>
        <taxon>fabids</taxon>
        <taxon>Malpighiales</taxon>
        <taxon>Rhizophoraceae</taxon>
        <taxon>Rhizophora</taxon>
    </lineage>
</organism>